<dbReference type="Proteomes" id="UP000092993">
    <property type="component" value="Unassembled WGS sequence"/>
</dbReference>
<dbReference type="AlphaFoldDB" id="A0A1C7MI30"/>
<name>A0A1C7MI30_GRIFR</name>
<organism evidence="1 2">
    <name type="scientific">Grifola frondosa</name>
    <name type="common">Maitake</name>
    <name type="synonym">Polyporus frondosus</name>
    <dbReference type="NCBI Taxonomy" id="5627"/>
    <lineage>
        <taxon>Eukaryota</taxon>
        <taxon>Fungi</taxon>
        <taxon>Dikarya</taxon>
        <taxon>Basidiomycota</taxon>
        <taxon>Agaricomycotina</taxon>
        <taxon>Agaricomycetes</taxon>
        <taxon>Polyporales</taxon>
        <taxon>Grifolaceae</taxon>
        <taxon>Grifola</taxon>
    </lineage>
</organism>
<protein>
    <submittedName>
        <fullName evidence="1">Uncharacterized protein</fullName>
    </submittedName>
</protein>
<keyword evidence="2" id="KW-1185">Reference proteome</keyword>
<accession>A0A1C7MI30</accession>
<comment type="caution">
    <text evidence="1">The sequence shown here is derived from an EMBL/GenBank/DDBJ whole genome shotgun (WGS) entry which is preliminary data.</text>
</comment>
<sequence>MHSQKISTATGNSSVYFKSLMTQVIVCLQPRQDLQGLLALAGGGRHVFHIPLGRRPRFRIANRGERSHLIASFLPQQQTS</sequence>
<proteinExistence type="predicted"/>
<dbReference type="EMBL" id="LUGG01000003">
    <property type="protein sequence ID" value="OBZ76502.1"/>
    <property type="molecule type" value="Genomic_DNA"/>
</dbReference>
<evidence type="ECO:0000313" key="1">
    <source>
        <dbReference type="EMBL" id="OBZ76502.1"/>
    </source>
</evidence>
<gene>
    <name evidence="1" type="ORF">A0H81_03835</name>
</gene>
<evidence type="ECO:0000313" key="2">
    <source>
        <dbReference type="Proteomes" id="UP000092993"/>
    </source>
</evidence>
<reference evidence="1 2" key="1">
    <citation type="submission" date="2016-03" db="EMBL/GenBank/DDBJ databases">
        <title>Whole genome sequencing of Grifola frondosa 9006-11.</title>
        <authorList>
            <person name="Min B."/>
            <person name="Park H."/>
            <person name="Kim J.-G."/>
            <person name="Cho H."/>
            <person name="Oh Y.-L."/>
            <person name="Kong W.-S."/>
            <person name="Choi I.-G."/>
        </authorList>
    </citation>
    <scope>NUCLEOTIDE SEQUENCE [LARGE SCALE GENOMIC DNA]</scope>
    <source>
        <strain evidence="1 2">9006-11</strain>
    </source>
</reference>